<reference evidence="6 7" key="1">
    <citation type="submission" date="2014-05" db="EMBL/GenBank/DDBJ databases">
        <title>Draft genome sequence of a rare smut relative, Tilletiaria anomala UBC 951.</title>
        <authorList>
            <consortium name="DOE Joint Genome Institute"/>
            <person name="Toome M."/>
            <person name="Kuo A."/>
            <person name="Henrissat B."/>
            <person name="Lipzen A."/>
            <person name="Tritt A."/>
            <person name="Yoshinaga Y."/>
            <person name="Zane M."/>
            <person name="Barry K."/>
            <person name="Grigoriev I.V."/>
            <person name="Spatafora J.W."/>
            <person name="Aimea M.C."/>
        </authorList>
    </citation>
    <scope>NUCLEOTIDE SEQUENCE [LARGE SCALE GENOMIC DNA]</scope>
    <source>
        <strain evidence="6 7">UBC 951</strain>
    </source>
</reference>
<feature type="transmembrane region" description="Helical" evidence="5">
    <location>
        <begin position="247"/>
        <end position="267"/>
    </location>
</feature>
<dbReference type="OMA" id="QYTGCHS"/>
<evidence type="ECO:0000256" key="3">
    <source>
        <dbReference type="ARBA" id="ARBA00022989"/>
    </source>
</evidence>
<feature type="transmembrane region" description="Helical" evidence="5">
    <location>
        <begin position="182"/>
        <end position="205"/>
    </location>
</feature>
<accession>A0A066V7R0</accession>
<keyword evidence="2 5" id="KW-0812">Transmembrane</keyword>
<feature type="transmembrane region" description="Helical" evidence="5">
    <location>
        <begin position="67"/>
        <end position="88"/>
    </location>
</feature>
<dbReference type="InParanoid" id="A0A066V7R0"/>
<dbReference type="Pfam" id="PF02535">
    <property type="entry name" value="Zip"/>
    <property type="match status" value="1"/>
</dbReference>
<dbReference type="GO" id="GO:0005886">
    <property type="term" value="C:plasma membrane"/>
    <property type="evidence" value="ECO:0007669"/>
    <property type="project" value="TreeGrafter"/>
</dbReference>
<dbReference type="Proteomes" id="UP000027361">
    <property type="component" value="Unassembled WGS sequence"/>
</dbReference>
<dbReference type="GO" id="GO:0005385">
    <property type="term" value="F:zinc ion transmembrane transporter activity"/>
    <property type="evidence" value="ECO:0007669"/>
    <property type="project" value="TreeGrafter"/>
</dbReference>
<feature type="non-terminal residue" evidence="6">
    <location>
        <position position="1"/>
    </location>
</feature>
<dbReference type="InterPro" id="IPR003689">
    <property type="entry name" value="ZIP"/>
</dbReference>
<evidence type="ECO:0000313" key="7">
    <source>
        <dbReference type="Proteomes" id="UP000027361"/>
    </source>
</evidence>
<sequence>EYGCGLAPLGEYRVGIHVGAIFIILIASALGVGLPIVLQRHPDAAARSSTGFLSKVISESFFVLKHASYGIIVAVCFVHLLIHAFIYLGNECVQPLAYEATAASITMGGVLFVFIVDFLLLHSIRRKAAQAQDAVTQAHSASASPTKGEVAECGILDPEATGSIGDETLAEDVRQAKANMQVFELLIFELSILLHSVIIGVTLGASDGSGWSTLLIAVVFHQLFEGFALGARIAELPHRVGGPLKKFLMATAFALITPVGIAIGMGSRYSWNPNDRSTLLVMGILQSISAGALLWSALVEMIAGDYLYGPMARASLGRGMVGIISLLIGAVLMSVLAQWA</sequence>
<dbReference type="AlphaFoldDB" id="A0A066V7R0"/>
<dbReference type="PANTHER" id="PTHR11040">
    <property type="entry name" value="ZINC/IRON TRANSPORTER"/>
    <property type="match status" value="1"/>
</dbReference>
<comment type="subcellular location">
    <subcellularLocation>
        <location evidence="1">Membrane</location>
        <topology evidence="1">Multi-pass membrane protein</topology>
    </subcellularLocation>
</comment>
<dbReference type="RefSeq" id="XP_013239704.1">
    <property type="nucleotide sequence ID" value="XM_013384250.1"/>
</dbReference>
<comment type="caution">
    <text evidence="6">The sequence shown here is derived from an EMBL/GenBank/DDBJ whole genome shotgun (WGS) entry which is preliminary data.</text>
</comment>
<feature type="transmembrane region" description="Helical" evidence="5">
    <location>
        <begin position="279"/>
        <end position="299"/>
    </location>
</feature>
<evidence type="ECO:0000256" key="2">
    <source>
        <dbReference type="ARBA" id="ARBA00022692"/>
    </source>
</evidence>
<organism evidence="6 7">
    <name type="scientific">Tilletiaria anomala (strain ATCC 24038 / CBS 436.72 / UBC 951)</name>
    <dbReference type="NCBI Taxonomy" id="1037660"/>
    <lineage>
        <taxon>Eukaryota</taxon>
        <taxon>Fungi</taxon>
        <taxon>Dikarya</taxon>
        <taxon>Basidiomycota</taxon>
        <taxon>Ustilaginomycotina</taxon>
        <taxon>Exobasidiomycetes</taxon>
        <taxon>Georgefischeriales</taxon>
        <taxon>Tilletiariaceae</taxon>
        <taxon>Tilletiaria</taxon>
    </lineage>
</organism>
<keyword evidence="7" id="KW-1185">Reference proteome</keyword>
<name>A0A066V7R0_TILAU</name>
<dbReference type="GeneID" id="25266264"/>
<dbReference type="OrthoDB" id="448280at2759"/>
<keyword evidence="3 5" id="KW-1133">Transmembrane helix</keyword>
<feature type="transmembrane region" description="Helical" evidence="5">
    <location>
        <begin position="16"/>
        <end position="38"/>
    </location>
</feature>
<evidence type="ECO:0000313" key="6">
    <source>
        <dbReference type="EMBL" id="KDN34769.1"/>
    </source>
</evidence>
<feature type="transmembrane region" description="Helical" evidence="5">
    <location>
        <begin position="100"/>
        <end position="121"/>
    </location>
</feature>
<evidence type="ECO:0000256" key="1">
    <source>
        <dbReference type="ARBA" id="ARBA00004141"/>
    </source>
</evidence>
<dbReference type="EMBL" id="JMSN01000269">
    <property type="protein sequence ID" value="KDN34769.1"/>
    <property type="molecule type" value="Genomic_DNA"/>
</dbReference>
<evidence type="ECO:0000256" key="5">
    <source>
        <dbReference type="SAM" id="Phobius"/>
    </source>
</evidence>
<proteinExistence type="predicted"/>
<keyword evidence="4 5" id="KW-0472">Membrane</keyword>
<dbReference type="PANTHER" id="PTHR11040:SF44">
    <property type="entry name" value="PROTEIN ZNTC-RELATED"/>
    <property type="match status" value="1"/>
</dbReference>
<evidence type="ECO:0000256" key="4">
    <source>
        <dbReference type="ARBA" id="ARBA00023136"/>
    </source>
</evidence>
<dbReference type="HOGENOM" id="CLU_027089_0_1_1"/>
<gene>
    <name evidence="6" type="ORF">K437DRAFT_271404</name>
</gene>
<protein>
    <submittedName>
        <fullName evidence="6">Zinc/iron permease</fullName>
    </submittedName>
</protein>
<feature type="transmembrane region" description="Helical" evidence="5">
    <location>
        <begin position="320"/>
        <end position="339"/>
    </location>
</feature>
<dbReference type="STRING" id="1037660.A0A066V7R0"/>